<comment type="caution">
    <text evidence="1">The sequence shown here is derived from an EMBL/GenBank/DDBJ whole genome shotgun (WGS) entry which is preliminary data.</text>
</comment>
<feature type="non-terminal residue" evidence="1">
    <location>
        <position position="166"/>
    </location>
</feature>
<organism evidence="1 2">
    <name type="scientific">Dentiscutata heterogama</name>
    <dbReference type="NCBI Taxonomy" id="1316150"/>
    <lineage>
        <taxon>Eukaryota</taxon>
        <taxon>Fungi</taxon>
        <taxon>Fungi incertae sedis</taxon>
        <taxon>Mucoromycota</taxon>
        <taxon>Glomeromycotina</taxon>
        <taxon>Glomeromycetes</taxon>
        <taxon>Diversisporales</taxon>
        <taxon>Gigasporaceae</taxon>
        <taxon>Dentiscutata</taxon>
    </lineage>
</organism>
<protein>
    <submittedName>
        <fullName evidence="1">5789_t:CDS:1</fullName>
    </submittedName>
</protein>
<name>A0ACA9NZM8_9GLOM</name>
<feature type="non-terminal residue" evidence="1">
    <location>
        <position position="1"/>
    </location>
</feature>
<sequence>TSLLIPDNINDVVDDEANNDVIIKKNDGTGFEIGNEVNNDVTTEEKDNEANIVVDDKENNDVITEEENIEADNEANTEEKSDKANVEWIDGIDEIDEDPPKQDNRPTKSILSFNLSKKYGLHFARDLCLNKDFKEDCKNFCKQLVYDKSIRDSKDYFSVEEYEAYR</sequence>
<proteinExistence type="predicted"/>
<reference evidence="1" key="1">
    <citation type="submission" date="2021-06" db="EMBL/GenBank/DDBJ databases">
        <authorList>
            <person name="Kallberg Y."/>
            <person name="Tangrot J."/>
            <person name="Rosling A."/>
        </authorList>
    </citation>
    <scope>NUCLEOTIDE SEQUENCE</scope>
    <source>
        <strain evidence="1">IL203A</strain>
    </source>
</reference>
<evidence type="ECO:0000313" key="2">
    <source>
        <dbReference type="Proteomes" id="UP000789702"/>
    </source>
</evidence>
<keyword evidence="2" id="KW-1185">Reference proteome</keyword>
<dbReference type="Proteomes" id="UP000789702">
    <property type="component" value="Unassembled WGS sequence"/>
</dbReference>
<gene>
    <name evidence="1" type="ORF">DHETER_LOCUS10752</name>
</gene>
<accession>A0ACA9NZM8</accession>
<evidence type="ECO:0000313" key="1">
    <source>
        <dbReference type="EMBL" id="CAG8682888.1"/>
    </source>
</evidence>
<dbReference type="EMBL" id="CAJVPU010021824">
    <property type="protein sequence ID" value="CAG8682888.1"/>
    <property type="molecule type" value="Genomic_DNA"/>
</dbReference>